<evidence type="ECO:0000313" key="1">
    <source>
        <dbReference type="EMBL" id="MPM76569.1"/>
    </source>
</evidence>
<comment type="caution">
    <text evidence="1">The sequence shown here is derived from an EMBL/GenBank/DDBJ whole genome shotgun (WGS) entry which is preliminary data.</text>
</comment>
<sequence length="97" mass="10601">MNGVLHQATTKATDGSACSAEYIHSCGGKFNNSKMKLRIPRVGLNIIRHMKAVAIGVRIIGIKNKPRKIWVVSSLLVKKIAMEKPTITSVVTTINMN</sequence>
<protein>
    <submittedName>
        <fullName evidence="1">Uncharacterized protein</fullName>
    </submittedName>
</protein>
<name>A0A645CI17_9ZZZZ</name>
<dbReference type="AlphaFoldDB" id="A0A645CI17"/>
<organism evidence="1">
    <name type="scientific">bioreactor metagenome</name>
    <dbReference type="NCBI Taxonomy" id="1076179"/>
    <lineage>
        <taxon>unclassified sequences</taxon>
        <taxon>metagenomes</taxon>
        <taxon>ecological metagenomes</taxon>
    </lineage>
</organism>
<reference evidence="1" key="1">
    <citation type="submission" date="2019-08" db="EMBL/GenBank/DDBJ databases">
        <authorList>
            <person name="Kucharzyk K."/>
            <person name="Murdoch R.W."/>
            <person name="Higgins S."/>
            <person name="Loffler F."/>
        </authorList>
    </citation>
    <scope>NUCLEOTIDE SEQUENCE</scope>
</reference>
<gene>
    <name evidence="1" type="ORF">SDC9_123568</name>
</gene>
<proteinExistence type="predicted"/>
<dbReference type="EMBL" id="VSSQ01027357">
    <property type="protein sequence ID" value="MPM76569.1"/>
    <property type="molecule type" value="Genomic_DNA"/>
</dbReference>
<accession>A0A645CI17</accession>